<dbReference type="EMBL" id="JBFOLK010000006">
    <property type="protein sequence ID" value="KAL2505265.1"/>
    <property type="molecule type" value="Genomic_DNA"/>
</dbReference>
<evidence type="ECO:0000256" key="2">
    <source>
        <dbReference type="SAM" id="MobiDB-lite"/>
    </source>
</evidence>
<evidence type="ECO:0000313" key="4">
    <source>
        <dbReference type="Proteomes" id="UP001604336"/>
    </source>
</evidence>
<reference evidence="4" key="1">
    <citation type="submission" date="2024-07" db="EMBL/GenBank/DDBJ databases">
        <title>Two chromosome-level genome assemblies of Korean endemic species Abeliophyllum distichum and Forsythia ovata (Oleaceae).</title>
        <authorList>
            <person name="Jang H."/>
        </authorList>
    </citation>
    <scope>NUCLEOTIDE SEQUENCE [LARGE SCALE GENOMIC DNA]</scope>
</reference>
<sequence>MVGEKSKEFMTPFEETLAELYHTTRAQTKTGKTQLVSLLRKFSNKGKVKIFKSRKSGSCSVEISKNLAKSSHSSNGSVSGSTHVTSLRKWGDYTTSEESLEPVMVTEITPDSDDRIQQMALAIEKLTKSLEDKEAQISTLMHRLELQSPLTEDSPKNASSSRTKDQEIQEHQQKQDIHDRTVVQNVLRDTTQLSVGSVCPTTPKYDC</sequence>
<proteinExistence type="predicted"/>
<dbReference type="AlphaFoldDB" id="A0ABD1SXW5"/>
<feature type="compositionally biased region" description="Basic and acidic residues" evidence="2">
    <location>
        <begin position="162"/>
        <end position="181"/>
    </location>
</feature>
<comment type="caution">
    <text evidence="3">The sequence shown here is derived from an EMBL/GenBank/DDBJ whole genome shotgun (WGS) entry which is preliminary data.</text>
</comment>
<name>A0ABD1SXW5_9LAMI</name>
<feature type="compositionally biased region" description="Polar residues" evidence="2">
    <location>
        <begin position="148"/>
        <end position="161"/>
    </location>
</feature>
<protein>
    <submittedName>
        <fullName evidence="3">Uncharacterized protein</fullName>
    </submittedName>
</protein>
<organism evidence="3 4">
    <name type="scientific">Abeliophyllum distichum</name>
    <dbReference type="NCBI Taxonomy" id="126358"/>
    <lineage>
        <taxon>Eukaryota</taxon>
        <taxon>Viridiplantae</taxon>
        <taxon>Streptophyta</taxon>
        <taxon>Embryophyta</taxon>
        <taxon>Tracheophyta</taxon>
        <taxon>Spermatophyta</taxon>
        <taxon>Magnoliopsida</taxon>
        <taxon>eudicotyledons</taxon>
        <taxon>Gunneridae</taxon>
        <taxon>Pentapetalae</taxon>
        <taxon>asterids</taxon>
        <taxon>lamiids</taxon>
        <taxon>Lamiales</taxon>
        <taxon>Oleaceae</taxon>
        <taxon>Forsythieae</taxon>
        <taxon>Abeliophyllum</taxon>
    </lineage>
</organism>
<dbReference type="Proteomes" id="UP001604336">
    <property type="component" value="Unassembled WGS sequence"/>
</dbReference>
<evidence type="ECO:0000256" key="1">
    <source>
        <dbReference type="SAM" id="Coils"/>
    </source>
</evidence>
<feature type="coiled-coil region" evidence="1">
    <location>
        <begin position="116"/>
        <end position="143"/>
    </location>
</feature>
<keyword evidence="1" id="KW-0175">Coiled coil</keyword>
<keyword evidence="4" id="KW-1185">Reference proteome</keyword>
<evidence type="ECO:0000313" key="3">
    <source>
        <dbReference type="EMBL" id="KAL2505265.1"/>
    </source>
</evidence>
<gene>
    <name evidence="3" type="ORF">Adt_20886</name>
</gene>
<accession>A0ABD1SXW5</accession>
<feature type="region of interest" description="Disordered" evidence="2">
    <location>
        <begin position="145"/>
        <end position="181"/>
    </location>
</feature>